<name>A0A9P0K4N1_ACAOB</name>
<dbReference type="AlphaFoldDB" id="A0A9P0K4N1"/>
<sequence length="136" mass="15490">MCSRIRHSKALGPVTKETHFENDTVWRNGDRDYARSLTLCRGLTLDDILNTLDEDDDVLLPKNQQIGIILQPPINACQDLTDEDSGDEDLMTIGNLPGTQLMAEAELFDTTQEDKEEEIRDKIDEDDLPLRSFRLD</sequence>
<evidence type="ECO:0000256" key="1">
    <source>
        <dbReference type="SAM" id="MobiDB-lite"/>
    </source>
</evidence>
<organism evidence="2 3">
    <name type="scientific">Acanthoscelides obtectus</name>
    <name type="common">Bean weevil</name>
    <name type="synonym">Bruchus obtectus</name>
    <dbReference type="NCBI Taxonomy" id="200917"/>
    <lineage>
        <taxon>Eukaryota</taxon>
        <taxon>Metazoa</taxon>
        <taxon>Ecdysozoa</taxon>
        <taxon>Arthropoda</taxon>
        <taxon>Hexapoda</taxon>
        <taxon>Insecta</taxon>
        <taxon>Pterygota</taxon>
        <taxon>Neoptera</taxon>
        <taxon>Endopterygota</taxon>
        <taxon>Coleoptera</taxon>
        <taxon>Polyphaga</taxon>
        <taxon>Cucujiformia</taxon>
        <taxon>Chrysomeloidea</taxon>
        <taxon>Chrysomelidae</taxon>
        <taxon>Bruchinae</taxon>
        <taxon>Bruchini</taxon>
        <taxon>Acanthoscelides</taxon>
    </lineage>
</organism>
<dbReference type="OrthoDB" id="6764711at2759"/>
<evidence type="ECO:0000313" key="2">
    <source>
        <dbReference type="EMBL" id="CAH1967212.1"/>
    </source>
</evidence>
<proteinExistence type="predicted"/>
<feature type="region of interest" description="Disordered" evidence="1">
    <location>
        <begin position="110"/>
        <end position="136"/>
    </location>
</feature>
<evidence type="ECO:0000313" key="3">
    <source>
        <dbReference type="Proteomes" id="UP001152888"/>
    </source>
</evidence>
<accession>A0A9P0K4N1</accession>
<comment type="caution">
    <text evidence="2">The sequence shown here is derived from an EMBL/GenBank/DDBJ whole genome shotgun (WGS) entry which is preliminary data.</text>
</comment>
<dbReference type="EMBL" id="CAKOFQ010006742">
    <property type="protein sequence ID" value="CAH1967212.1"/>
    <property type="molecule type" value="Genomic_DNA"/>
</dbReference>
<reference evidence="2" key="1">
    <citation type="submission" date="2022-03" db="EMBL/GenBank/DDBJ databases">
        <authorList>
            <person name="Sayadi A."/>
        </authorList>
    </citation>
    <scope>NUCLEOTIDE SEQUENCE</scope>
</reference>
<protein>
    <submittedName>
        <fullName evidence="2">Uncharacterized protein</fullName>
    </submittedName>
</protein>
<gene>
    <name evidence="2" type="ORF">ACAOBT_LOCUS7268</name>
</gene>
<dbReference type="Proteomes" id="UP001152888">
    <property type="component" value="Unassembled WGS sequence"/>
</dbReference>
<keyword evidence="3" id="KW-1185">Reference proteome</keyword>